<reference evidence="7 8" key="1">
    <citation type="submission" date="2016-10" db="EMBL/GenBank/DDBJ databases">
        <title>Genome sequence of the basidiomycete white-rot fungus Trametes pubescens.</title>
        <authorList>
            <person name="Makela M.R."/>
            <person name="Granchi Z."/>
            <person name="Peng M."/>
            <person name="De Vries R.P."/>
            <person name="Grigoriev I."/>
            <person name="Riley R."/>
            <person name="Hilden K."/>
        </authorList>
    </citation>
    <scope>NUCLEOTIDE SEQUENCE [LARGE SCALE GENOMIC DNA]</scope>
    <source>
        <strain evidence="7 8">FBCC735</strain>
    </source>
</reference>
<comment type="subcellular location">
    <subcellularLocation>
        <location evidence="1">Membrane</location>
        <topology evidence="1">Multi-pass membrane protein</topology>
    </subcellularLocation>
</comment>
<dbReference type="GO" id="GO:0022857">
    <property type="term" value="F:transmembrane transporter activity"/>
    <property type="evidence" value="ECO:0007669"/>
    <property type="project" value="TreeGrafter"/>
</dbReference>
<dbReference type="SUPFAM" id="SSF103473">
    <property type="entry name" value="MFS general substrate transporter"/>
    <property type="match status" value="1"/>
</dbReference>
<feature type="transmembrane region" description="Helical" evidence="6">
    <location>
        <begin position="127"/>
        <end position="145"/>
    </location>
</feature>
<dbReference type="GO" id="GO:0005886">
    <property type="term" value="C:plasma membrane"/>
    <property type="evidence" value="ECO:0007669"/>
    <property type="project" value="TreeGrafter"/>
</dbReference>
<keyword evidence="2 6" id="KW-0812">Transmembrane</keyword>
<evidence type="ECO:0000256" key="5">
    <source>
        <dbReference type="SAM" id="MobiDB-lite"/>
    </source>
</evidence>
<dbReference type="OrthoDB" id="3437016at2759"/>
<evidence type="ECO:0000256" key="6">
    <source>
        <dbReference type="SAM" id="Phobius"/>
    </source>
</evidence>
<evidence type="ECO:0000256" key="4">
    <source>
        <dbReference type="ARBA" id="ARBA00023136"/>
    </source>
</evidence>
<name>A0A1M2V6J2_TRAPU</name>
<dbReference type="Proteomes" id="UP000184267">
    <property type="component" value="Unassembled WGS sequence"/>
</dbReference>
<dbReference type="PANTHER" id="PTHR23501">
    <property type="entry name" value="MAJOR FACILITATOR SUPERFAMILY"/>
    <property type="match status" value="1"/>
</dbReference>
<evidence type="ECO:0000313" key="7">
    <source>
        <dbReference type="EMBL" id="OJT03195.1"/>
    </source>
</evidence>
<organism evidence="7 8">
    <name type="scientific">Trametes pubescens</name>
    <name type="common">White-rot fungus</name>
    <dbReference type="NCBI Taxonomy" id="154538"/>
    <lineage>
        <taxon>Eukaryota</taxon>
        <taxon>Fungi</taxon>
        <taxon>Dikarya</taxon>
        <taxon>Basidiomycota</taxon>
        <taxon>Agaricomycotina</taxon>
        <taxon>Agaricomycetes</taxon>
        <taxon>Polyporales</taxon>
        <taxon>Polyporaceae</taxon>
        <taxon>Trametes</taxon>
    </lineage>
</organism>
<feature type="region of interest" description="Disordered" evidence="5">
    <location>
        <begin position="208"/>
        <end position="233"/>
    </location>
</feature>
<evidence type="ECO:0008006" key="9">
    <source>
        <dbReference type="Google" id="ProtNLM"/>
    </source>
</evidence>
<feature type="transmembrane region" description="Helical" evidence="6">
    <location>
        <begin position="53"/>
        <end position="76"/>
    </location>
</feature>
<sequence length="233" mass="24734">MLVGVGLFTLIDADTPIAVTVPMQIIASIGFGFLFATNFTVMAPLDPVHNASALSFLLFARTLSSAWAIAISATILQNQLHTHLPPAFRATIPPGHDLAYSAIPAIATLPRPLQAEVRAAFAAGFRVVWRVLLGFCGAGLLSVVLQKQVALHEEMDERWGMVEREEAAGAMIEAGMKGEEDPGKSGGEKEEVTRVSVCEVGHLPEAAAAGTMPTPVVSPPEWDMSDTGAHRVQ</sequence>
<feature type="transmembrane region" description="Helical" evidence="6">
    <location>
        <begin position="23"/>
        <end position="41"/>
    </location>
</feature>
<dbReference type="InterPro" id="IPR036259">
    <property type="entry name" value="MFS_trans_sf"/>
</dbReference>
<gene>
    <name evidence="7" type="ORF">TRAPUB_6243</name>
</gene>
<protein>
    <recommendedName>
        <fullName evidence="9">Major facilitator superfamily (MFS) profile domain-containing protein</fullName>
    </recommendedName>
</protein>
<dbReference type="EMBL" id="MNAD01001626">
    <property type="protein sequence ID" value="OJT03195.1"/>
    <property type="molecule type" value="Genomic_DNA"/>
</dbReference>
<evidence type="ECO:0000313" key="8">
    <source>
        <dbReference type="Proteomes" id="UP000184267"/>
    </source>
</evidence>
<comment type="caution">
    <text evidence="7">The sequence shown here is derived from an EMBL/GenBank/DDBJ whole genome shotgun (WGS) entry which is preliminary data.</text>
</comment>
<keyword evidence="4 6" id="KW-0472">Membrane</keyword>
<keyword evidence="8" id="KW-1185">Reference proteome</keyword>
<dbReference type="AlphaFoldDB" id="A0A1M2V6J2"/>
<evidence type="ECO:0000256" key="1">
    <source>
        <dbReference type="ARBA" id="ARBA00004141"/>
    </source>
</evidence>
<accession>A0A1M2V6J2</accession>
<keyword evidence="3 6" id="KW-1133">Transmembrane helix</keyword>
<dbReference type="PANTHER" id="PTHR23501:SF102">
    <property type="entry name" value="DRUG TRANSPORTER, PUTATIVE (AFU_ORTHOLOGUE AFUA_3G08530)-RELATED"/>
    <property type="match status" value="1"/>
</dbReference>
<evidence type="ECO:0000256" key="2">
    <source>
        <dbReference type="ARBA" id="ARBA00022692"/>
    </source>
</evidence>
<dbReference type="STRING" id="154538.A0A1M2V6J2"/>
<proteinExistence type="predicted"/>
<evidence type="ECO:0000256" key="3">
    <source>
        <dbReference type="ARBA" id="ARBA00022989"/>
    </source>
</evidence>